<feature type="compositionally biased region" description="Acidic residues" evidence="1">
    <location>
        <begin position="75"/>
        <end position="85"/>
    </location>
</feature>
<dbReference type="CDD" id="cd06503">
    <property type="entry name" value="ATP-synt_Fo_b"/>
    <property type="match status" value="1"/>
</dbReference>
<sequence>MALGGLSAAMFSGSSVLWSFNMALRKVDLQSMFFASMFVVVLVVLAYLTNPSETSFRTYLTEQSFRQHLRRLDDDNQDESDDGEDNGVHYTLARRSTPSASTPGRTYSDSGSPFHFVNRASVSLRTPKHVFHSFGIFTVAAIVPNGSRSDGVKADGSGPRVSDSWYLGAFGKWWRGGYMQCWWLETIANTKDAERCNSGILDLKTLDSLECYDGLPYPAPALPPHLTNKESTSKLRDSARSGHRTANSSARSSTPPPLPKGASLPLHAPRPPTTPSKSDKAVAPRHSPPTLQAPTTNAAPVVNVNAPVLSPQLQSSPSSLFDQSPVISDILRQISASNTVVCELRTQLTEFHSAANKSHSAIQNDLETHRERKRTEDASRNELKTRTKTLEDSKRSAEAVKREAEKKLKAAESARSNASERIERLDKEILQLRDRMNEDERAIETIASESTKTETEIQNELELKRKEIKVAEDVVAALNTRAKELEEKIAAEEERLKKAKEQAELRRQDRAFYPLHVVHSQQASPTMSPWSPISAATPESLPSVPVQDPHAIIHTDRSAHIDVFPQALQIPHAHPRVGTRSRDGSGSSGNSGPVDFIASASPRPRKLSLGIISNFREHSRSNGSVANVDNTLVTHAVGTQIGIRPPPSGFPMFDDGMSAHGPTRSTRFSPFGDNEVEVPPMVIHDIGAPSPMSTSLIPTSLIQSLEVSSGVEDLSRSFQSDSDDFLERDWRKVHSFPAHPVVDSPGFSSSPTSLNHPGFDGVDREDPFEIRPPPPLRHRITAESLDMHALMFPHPNRTSSDPQPLVRSRTRESEEEKAGGGHRRWFSSSPKDHHKEKKGLNPEAKVFQLKKSPSPLATGNIISALERPEQYDVVSPPVPSMPSVPPASHISTHSHPLPPPPSSSTNMDSIFSTLSMRAFAPSPAEREALTRALGSSTNTSLERLPTLSEVSIASSMPSSPSHAHATQRSPPIPKAHHRDHQHQHTAAAAMAGMEGGVGMLAAAVNGRSGLPPGLAWLQSLPRMRKPKFSPWDDEEPTSTATGTMNLNGQQHTNF</sequence>
<feature type="region of interest" description="Disordered" evidence="1">
    <location>
        <begin position="1027"/>
        <end position="1054"/>
    </location>
</feature>
<feature type="compositionally biased region" description="Polar residues" evidence="1">
    <location>
        <begin position="1037"/>
        <end position="1054"/>
    </location>
</feature>
<dbReference type="PANTHER" id="PTHR23159:SF31">
    <property type="entry name" value="CENTROSOME-ASSOCIATED PROTEIN CEP250 ISOFORM X1"/>
    <property type="match status" value="1"/>
</dbReference>
<dbReference type="Proteomes" id="UP001497453">
    <property type="component" value="Chromosome 4"/>
</dbReference>
<protein>
    <submittedName>
        <fullName evidence="3">Uncharacterized protein</fullName>
    </submittedName>
</protein>
<evidence type="ECO:0000313" key="3">
    <source>
        <dbReference type="EMBL" id="CAL1706619.1"/>
    </source>
</evidence>
<feature type="region of interest" description="Disordered" evidence="1">
    <location>
        <begin position="873"/>
        <end position="908"/>
    </location>
</feature>
<evidence type="ECO:0000313" key="4">
    <source>
        <dbReference type="Proteomes" id="UP001497453"/>
    </source>
</evidence>
<keyword evidence="2" id="KW-1133">Transmembrane helix</keyword>
<feature type="compositionally biased region" description="Pro residues" evidence="1">
    <location>
        <begin position="876"/>
        <end position="885"/>
    </location>
</feature>
<feature type="region of interest" description="Disordered" evidence="1">
    <location>
        <begin position="220"/>
        <end position="299"/>
    </location>
</feature>
<feature type="compositionally biased region" description="Polar residues" evidence="1">
    <location>
        <begin position="94"/>
        <end position="108"/>
    </location>
</feature>
<organism evidence="3 4">
    <name type="scientific">Somion occarium</name>
    <dbReference type="NCBI Taxonomy" id="3059160"/>
    <lineage>
        <taxon>Eukaryota</taxon>
        <taxon>Fungi</taxon>
        <taxon>Dikarya</taxon>
        <taxon>Basidiomycota</taxon>
        <taxon>Agaricomycotina</taxon>
        <taxon>Agaricomycetes</taxon>
        <taxon>Polyporales</taxon>
        <taxon>Cerrenaceae</taxon>
        <taxon>Somion</taxon>
    </lineage>
</organism>
<accession>A0ABP1DI34</accession>
<feature type="compositionally biased region" description="Basic and acidic residues" evidence="1">
    <location>
        <begin position="366"/>
        <end position="419"/>
    </location>
</feature>
<feature type="transmembrane region" description="Helical" evidence="2">
    <location>
        <begin position="6"/>
        <end position="24"/>
    </location>
</feature>
<evidence type="ECO:0000256" key="1">
    <source>
        <dbReference type="SAM" id="MobiDB-lite"/>
    </source>
</evidence>
<name>A0ABP1DI34_9APHY</name>
<feature type="region of interest" description="Disordered" evidence="1">
    <location>
        <begin position="792"/>
        <end position="852"/>
    </location>
</feature>
<feature type="region of interest" description="Disordered" evidence="1">
    <location>
        <begin position="357"/>
        <end position="419"/>
    </location>
</feature>
<feature type="compositionally biased region" description="Basic and acidic residues" evidence="1">
    <location>
        <begin position="227"/>
        <end position="240"/>
    </location>
</feature>
<feature type="region of interest" description="Disordered" evidence="1">
    <location>
        <begin position="573"/>
        <end position="600"/>
    </location>
</feature>
<keyword evidence="2" id="KW-0472">Membrane</keyword>
<keyword evidence="2" id="KW-0812">Transmembrane</keyword>
<evidence type="ECO:0000256" key="2">
    <source>
        <dbReference type="SAM" id="Phobius"/>
    </source>
</evidence>
<feature type="compositionally biased region" description="Low complexity" evidence="1">
    <location>
        <begin position="952"/>
        <end position="964"/>
    </location>
</feature>
<feature type="compositionally biased region" description="Basic and acidic residues" evidence="1">
    <location>
        <begin position="809"/>
        <end position="819"/>
    </location>
</feature>
<feature type="transmembrane region" description="Helical" evidence="2">
    <location>
        <begin position="31"/>
        <end position="48"/>
    </location>
</feature>
<dbReference type="PANTHER" id="PTHR23159">
    <property type="entry name" value="CENTROSOMAL PROTEIN 2"/>
    <property type="match status" value="1"/>
</dbReference>
<keyword evidence="4" id="KW-1185">Reference proteome</keyword>
<feature type="compositionally biased region" description="Low complexity" evidence="1">
    <location>
        <begin position="886"/>
        <end position="895"/>
    </location>
</feature>
<feature type="region of interest" description="Disordered" evidence="1">
    <location>
        <begin position="952"/>
        <end position="988"/>
    </location>
</feature>
<proteinExistence type="predicted"/>
<reference evidence="4" key="1">
    <citation type="submission" date="2024-04" db="EMBL/GenBank/DDBJ databases">
        <authorList>
            <person name="Shaw F."/>
            <person name="Minotto A."/>
        </authorList>
    </citation>
    <scope>NUCLEOTIDE SEQUENCE [LARGE SCALE GENOMIC DNA]</scope>
</reference>
<dbReference type="EMBL" id="OZ037947">
    <property type="protein sequence ID" value="CAL1706619.1"/>
    <property type="molecule type" value="Genomic_DNA"/>
</dbReference>
<feature type="compositionally biased region" description="Basic residues" evidence="1">
    <location>
        <begin position="974"/>
        <end position="983"/>
    </location>
</feature>
<gene>
    <name evidence="3" type="ORF">GFSPODELE1_LOCUS5961</name>
</gene>
<feature type="region of interest" description="Disordered" evidence="1">
    <location>
        <begin position="72"/>
        <end position="108"/>
    </location>
</feature>
<feature type="compositionally biased region" description="Polar residues" evidence="1">
    <location>
        <begin position="244"/>
        <end position="253"/>
    </location>
</feature>